<dbReference type="PRINTS" id="PR01657">
    <property type="entry name" value="MCMFAMILY"/>
</dbReference>
<dbReference type="InterPro" id="IPR031327">
    <property type="entry name" value="MCM"/>
</dbReference>
<evidence type="ECO:0000256" key="1">
    <source>
        <dbReference type="ARBA" id="ARBA00012551"/>
    </source>
</evidence>
<comment type="similarity">
    <text evidence="5">Belongs to the MCM family.</text>
</comment>
<dbReference type="SUPFAM" id="SSF52540">
    <property type="entry name" value="P-loop containing nucleoside triphosphate hydrolases"/>
    <property type="match status" value="1"/>
</dbReference>
<dbReference type="InterPro" id="IPR001208">
    <property type="entry name" value="MCM_dom"/>
</dbReference>
<dbReference type="GO" id="GO:0006270">
    <property type="term" value="P:DNA replication initiation"/>
    <property type="evidence" value="ECO:0007669"/>
    <property type="project" value="TreeGrafter"/>
</dbReference>
<evidence type="ECO:0000259" key="7">
    <source>
        <dbReference type="PROSITE" id="PS50051"/>
    </source>
</evidence>
<dbReference type="EMBL" id="HG696857">
    <property type="protein sequence ID" value="CDI87163.1"/>
    <property type="molecule type" value="Genomic_DNA"/>
</dbReference>
<dbReference type="PANTHER" id="PTHR11630:SF42">
    <property type="entry name" value="DNA REPLICATION LICENSING FACTOR MCM5"/>
    <property type="match status" value="1"/>
</dbReference>
<dbReference type="GO" id="GO:0017116">
    <property type="term" value="F:single-stranded DNA helicase activity"/>
    <property type="evidence" value="ECO:0007669"/>
    <property type="project" value="TreeGrafter"/>
</dbReference>
<dbReference type="OrthoDB" id="10036721at2759"/>
<keyword evidence="9" id="KW-1185">Reference proteome</keyword>
<dbReference type="SMART" id="SM00350">
    <property type="entry name" value="MCM"/>
    <property type="match status" value="1"/>
</dbReference>
<dbReference type="Pfam" id="PF21933">
    <property type="entry name" value="MCM5_C"/>
    <property type="match status" value="1"/>
</dbReference>
<name>U6H6R2_9EIME</name>
<dbReference type="InterPro" id="IPR054125">
    <property type="entry name" value="MCM5_C"/>
</dbReference>
<dbReference type="InterPro" id="IPR041562">
    <property type="entry name" value="MCM_lid"/>
</dbReference>
<dbReference type="InterPro" id="IPR027417">
    <property type="entry name" value="P-loop_NTPase"/>
</dbReference>
<evidence type="ECO:0000256" key="2">
    <source>
        <dbReference type="ARBA" id="ARBA00022741"/>
    </source>
</evidence>
<dbReference type="EC" id="3.6.4.12" evidence="1"/>
<sequence>MFEGERVYYSNNRSDPHGFEAEDGGPDSLPSLKQARLFFEQYLHHGSGALRRKLLAEAEKNTKCLLELDLFDLIEYQHRVQPADLECVNTPLCARDRHRAPADFAHRLARCLRERPLVYLPVCEKACEEIAAKSAIVQGASDGPPSKRERTFDVQINLIDSGKKPTPIRSLLSHQQEHFVVTTGIIISCKAPISRMQKITIQCRFCNHKLVIHAAEWREQPQLPRFCRYSELAGPGQGESDLGCKNKPEPYFIVSTECTFIDVQLLKMQELPEDVPTGDMPRHLLLNASRFLVDEATAGDRLLISGVLTTEASPSVTTFSTEKYEQTGPQHAYIHVLGIRKINFSPLLSTMTSLEQRSLFQRLSQEPNIIDKIARAGKGVQRMKLLRLFVTDLMSRSIAPALFGMKEVKRACACLLFGGTAKIINDTTRIRGDINVLLLGDPSVAKSQVLKFVAKLAPISVYTSGKGSSAAGLTAAVMRDRQGVFSLEGGCMCLADGGVVCVDEFDKMQERDVVAMHEAMEQQTISISKAGINTVLNSRCSVLAAANPSFGSFDDAQDTTEQHEFKATILSRFDLIFMLRDKDDYDKDTRLCEHILSLHARRAAPPPQEEGDTIPFELLRRYIQYARQQHQPLLSLDARDALKNFYVQTRQDVREDRRSVTRKIPITLRQLESLVRIAESFARMELAPSAQASHVKRAIDLFSASTAETAKHALVFESLTPLQQKAIKLAEDALMSRLQPGQRALRRNIVRDLQQQGYDKLAVQRAISILVRRGDLQERGDRSIRRP</sequence>
<evidence type="ECO:0000313" key="9">
    <source>
        <dbReference type="Proteomes" id="UP000018201"/>
    </source>
</evidence>
<evidence type="ECO:0000256" key="5">
    <source>
        <dbReference type="RuleBase" id="RU004070"/>
    </source>
</evidence>
<dbReference type="PANTHER" id="PTHR11630">
    <property type="entry name" value="DNA REPLICATION LICENSING FACTOR MCM FAMILY MEMBER"/>
    <property type="match status" value="1"/>
</dbReference>
<dbReference type="Gene3D" id="3.40.50.300">
    <property type="entry name" value="P-loop containing nucleotide triphosphate hydrolases"/>
    <property type="match status" value="1"/>
</dbReference>
<dbReference type="Gene3D" id="2.20.28.10">
    <property type="match status" value="1"/>
</dbReference>
<dbReference type="GO" id="GO:0003697">
    <property type="term" value="F:single-stranded DNA binding"/>
    <property type="evidence" value="ECO:0007669"/>
    <property type="project" value="TreeGrafter"/>
</dbReference>
<gene>
    <name evidence="8" type="ORF">EPH_0075310</name>
</gene>
<dbReference type="InterPro" id="IPR033762">
    <property type="entry name" value="MCM_OB"/>
</dbReference>
<dbReference type="InterPro" id="IPR012340">
    <property type="entry name" value="NA-bd_OB-fold"/>
</dbReference>
<dbReference type="GO" id="GO:0005524">
    <property type="term" value="F:ATP binding"/>
    <property type="evidence" value="ECO:0007669"/>
    <property type="project" value="UniProtKB-KW"/>
</dbReference>
<feature type="domain" description="MCM C-terminal AAA(+) ATPase" evidence="7">
    <location>
        <begin position="390"/>
        <end position="595"/>
    </location>
</feature>
<proteinExistence type="inferred from homology"/>
<dbReference type="GO" id="GO:0043138">
    <property type="term" value="F:3'-5' DNA helicase activity"/>
    <property type="evidence" value="ECO:0007669"/>
    <property type="project" value="TreeGrafter"/>
</dbReference>
<dbReference type="Pfam" id="PF00493">
    <property type="entry name" value="MCM"/>
    <property type="match status" value="1"/>
</dbReference>
<evidence type="ECO:0000313" key="8">
    <source>
        <dbReference type="EMBL" id="CDI87163.1"/>
    </source>
</evidence>
<keyword evidence="3 5" id="KW-0067">ATP-binding</keyword>
<accession>U6H6R2</accession>
<organism evidence="8 9">
    <name type="scientific">Eimeria praecox</name>
    <dbReference type="NCBI Taxonomy" id="51316"/>
    <lineage>
        <taxon>Eukaryota</taxon>
        <taxon>Sar</taxon>
        <taxon>Alveolata</taxon>
        <taxon>Apicomplexa</taxon>
        <taxon>Conoidasida</taxon>
        <taxon>Coccidia</taxon>
        <taxon>Eucoccidiorida</taxon>
        <taxon>Eimeriorina</taxon>
        <taxon>Eimeriidae</taxon>
        <taxon>Eimeria</taxon>
    </lineage>
</organism>
<protein>
    <recommendedName>
        <fullName evidence="1">DNA helicase</fullName>
        <ecNumber evidence="1">3.6.4.12</ecNumber>
    </recommendedName>
</protein>
<dbReference type="VEuPathDB" id="ToxoDB:EPH_0075310"/>
<dbReference type="FunFam" id="3.40.50.300:FF:002469">
    <property type="entry name" value="Cell division control protein 21"/>
    <property type="match status" value="1"/>
</dbReference>
<dbReference type="AlphaFoldDB" id="U6H6R2"/>
<dbReference type="Proteomes" id="UP000018201">
    <property type="component" value="Unassembled WGS sequence"/>
</dbReference>
<dbReference type="InterPro" id="IPR018525">
    <property type="entry name" value="MCM_CS"/>
</dbReference>
<keyword evidence="2 5" id="KW-0547">Nucleotide-binding</keyword>
<dbReference type="PROSITE" id="PS00847">
    <property type="entry name" value="MCM_1"/>
    <property type="match status" value="1"/>
</dbReference>
<keyword evidence="4 5" id="KW-0238">DNA-binding</keyword>
<dbReference type="SUPFAM" id="SSF50249">
    <property type="entry name" value="Nucleic acid-binding proteins"/>
    <property type="match status" value="1"/>
</dbReference>
<feature type="region of interest" description="Disordered" evidence="6">
    <location>
        <begin position="1"/>
        <end position="26"/>
    </location>
</feature>
<evidence type="ECO:0000256" key="4">
    <source>
        <dbReference type="ARBA" id="ARBA00023125"/>
    </source>
</evidence>
<dbReference type="GO" id="GO:0042555">
    <property type="term" value="C:MCM complex"/>
    <property type="evidence" value="ECO:0007669"/>
    <property type="project" value="TreeGrafter"/>
</dbReference>
<dbReference type="Pfam" id="PF17855">
    <property type="entry name" value="MCM_lid"/>
    <property type="match status" value="1"/>
</dbReference>
<dbReference type="PROSITE" id="PS50051">
    <property type="entry name" value="MCM_2"/>
    <property type="match status" value="1"/>
</dbReference>
<dbReference type="Gene3D" id="2.40.50.140">
    <property type="entry name" value="Nucleic acid-binding proteins"/>
    <property type="match status" value="1"/>
</dbReference>
<evidence type="ECO:0000256" key="3">
    <source>
        <dbReference type="ARBA" id="ARBA00022840"/>
    </source>
</evidence>
<dbReference type="Pfam" id="PF17207">
    <property type="entry name" value="MCM_OB"/>
    <property type="match status" value="1"/>
</dbReference>
<dbReference type="GO" id="GO:0005634">
    <property type="term" value="C:nucleus"/>
    <property type="evidence" value="ECO:0007669"/>
    <property type="project" value="TreeGrafter"/>
</dbReference>
<reference evidence="8" key="1">
    <citation type="submission" date="2013-10" db="EMBL/GenBank/DDBJ databases">
        <title>Genomic analysis of the causative agents of coccidiosis in chickens.</title>
        <authorList>
            <person name="Reid A.J."/>
            <person name="Blake D."/>
            <person name="Billington K."/>
            <person name="Browne H."/>
            <person name="Dunn M."/>
            <person name="Hung S."/>
            <person name="Kawahara F."/>
            <person name="Miranda-Saavedra D."/>
            <person name="Mourier T."/>
            <person name="Nagra H."/>
            <person name="Otto T.D."/>
            <person name="Rawlings N."/>
            <person name="Sanchez A."/>
            <person name="Sanders M."/>
            <person name="Subramaniam C."/>
            <person name="Tay Y."/>
            <person name="Dear P."/>
            <person name="Doerig C."/>
            <person name="Gruber A."/>
            <person name="Parkinson J."/>
            <person name="Shirley M."/>
            <person name="Wan K.L."/>
            <person name="Berriman M."/>
            <person name="Tomley F."/>
            <person name="Pain A."/>
        </authorList>
    </citation>
    <scope>NUCLEOTIDE SEQUENCE [LARGE SCALE GENOMIC DNA]</scope>
    <source>
        <strain evidence="8">Houghton</strain>
    </source>
</reference>
<dbReference type="GO" id="GO:0000727">
    <property type="term" value="P:double-strand break repair via break-induced replication"/>
    <property type="evidence" value="ECO:0007669"/>
    <property type="project" value="TreeGrafter"/>
</dbReference>
<evidence type="ECO:0000256" key="6">
    <source>
        <dbReference type="SAM" id="MobiDB-lite"/>
    </source>
</evidence>
<reference evidence="8" key="2">
    <citation type="submission" date="2013-10" db="EMBL/GenBank/DDBJ databases">
        <authorList>
            <person name="Aslett M."/>
        </authorList>
    </citation>
    <scope>NUCLEOTIDE SEQUENCE [LARGE SCALE GENOMIC DNA]</scope>
    <source>
        <strain evidence="8">Houghton</strain>
    </source>
</reference>